<organism evidence="2 3">
    <name type="scientific">Paraburkholderia hiiakae</name>
    <dbReference type="NCBI Taxonomy" id="1081782"/>
    <lineage>
        <taxon>Bacteria</taxon>
        <taxon>Pseudomonadati</taxon>
        <taxon>Pseudomonadota</taxon>
        <taxon>Betaproteobacteria</taxon>
        <taxon>Burkholderiales</taxon>
        <taxon>Burkholderiaceae</taxon>
        <taxon>Paraburkholderia</taxon>
    </lineage>
</organism>
<name>A0ABN7IFJ4_9BURK</name>
<keyword evidence="3" id="KW-1185">Reference proteome</keyword>
<feature type="compositionally biased region" description="Basic and acidic residues" evidence="1">
    <location>
        <begin position="56"/>
        <end position="74"/>
    </location>
</feature>
<evidence type="ECO:0000256" key="1">
    <source>
        <dbReference type="SAM" id="MobiDB-lite"/>
    </source>
</evidence>
<proteinExistence type="predicted"/>
<evidence type="ECO:0000313" key="2">
    <source>
        <dbReference type="EMBL" id="CAD6561561.1"/>
    </source>
</evidence>
<feature type="region of interest" description="Disordered" evidence="1">
    <location>
        <begin position="1"/>
        <end position="20"/>
    </location>
</feature>
<protein>
    <submittedName>
        <fullName evidence="2">Uncharacterized protein</fullName>
    </submittedName>
</protein>
<dbReference type="Proteomes" id="UP000656319">
    <property type="component" value="Unassembled WGS sequence"/>
</dbReference>
<accession>A0ABN7IFJ4</accession>
<reference evidence="2 3" key="1">
    <citation type="submission" date="2020-10" db="EMBL/GenBank/DDBJ databases">
        <authorList>
            <person name="Peeters C."/>
        </authorList>
    </citation>
    <scope>NUCLEOTIDE SEQUENCE [LARGE SCALE GENOMIC DNA]</scope>
    <source>
        <strain evidence="2 3">LMG 27952</strain>
    </source>
</reference>
<dbReference type="EMBL" id="CAJHCQ010000037">
    <property type="protein sequence ID" value="CAD6561561.1"/>
    <property type="molecule type" value="Genomic_DNA"/>
</dbReference>
<feature type="region of interest" description="Disordered" evidence="1">
    <location>
        <begin position="56"/>
        <end position="79"/>
    </location>
</feature>
<evidence type="ECO:0000313" key="3">
    <source>
        <dbReference type="Proteomes" id="UP000656319"/>
    </source>
</evidence>
<sequence length="288" mass="31873">MTAQGSRRASPVAQWSGMTSASMGPLQHSSFRFCSFPDWTLLDVAFVRHCCRHRDPDAREGESGVRRDQKDGAREQAVSARSDIGGTWHVAGRQVDRHDRSHDRCGARGIHHSDDGLAVRPLRPTADVSARCAVHLPLGVSCFLVVYHERPCPDRDQHGCGHWCRRLRDVWDISNLSGLVIFEIRKANAAATRVVRLCLVCASINLTVESFEDVIDGEANRRVVKRHDTTFCRQRMPTKNCPVGEDSVGVDSMFSVVPGQTALRRKPWVAPLRFGAKPLAASVSSTVS</sequence>
<comment type="caution">
    <text evidence="2">The sequence shown here is derived from an EMBL/GenBank/DDBJ whole genome shotgun (WGS) entry which is preliminary data.</text>
</comment>
<gene>
    <name evidence="2" type="ORF">LMG27952_07500</name>
</gene>